<dbReference type="PROSITE" id="PS50178">
    <property type="entry name" value="ZF_FYVE"/>
    <property type="match status" value="1"/>
</dbReference>
<keyword evidence="10" id="KW-1185">Reference proteome</keyword>
<dbReference type="Proteomes" id="UP000612746">
    <property type="component" value="Unassembled WGS sequence"/>
</dbReference>
<evidence type="ECO:0000256" key="5">
    <source>
        <dbReference type="PROSITE-ProRule" id="PRU00175"/>
    </source>
</evidence>
<feature type="domain" description="FYVE-type" evidence="8">
    <location>
        <begin position="633"/>
        <end position="708"/>
    </location>
</feature>
<feature type="compositionally biased region" description="Pro residues" evidence="6">
    <location>
        <begin position="18"/>
        <end position="31"/>
    </location>
</feature>
<dbReference type="SMART" id="SM00064">
    <property type="entry name" value="FYVE"/>
    <property type="match status" value="1"/>
</dbReference>
<dbReference type="InterPro" id="IPR013083">
    <property type="entry name" value="Znf_RING/FYVE/PHD"/>
</dbReference>
<dbReference type="SMART" id="SM00184">
    <property type="entry name" value="RING"/>
    <property type="match status" value="1"/>
</dbReference>
<dbReference type="InterPro" id="IPR017455">
    <property type="entry name" value="Znf_FYVE-rel"/>
</dbReference>
<evidence type="ECO:0000256" key="1">
    <source>
        <dbReference type="ARBA" id="ARBA00022723"/>
    </source>
</evidence>
<dbReference type="SMART" id="SM00248">
    <property type="entry name" value="ANK"/>
    <property type="match status" value="5"/>
</dbReference>
<dbReference type="InterPro" id="IPR011011">
    <property type="entry name" value="Znf_FYVE_PHD"/>
</dbReference>
<dbReference type="PANTHER" id="PTHR24184:SF11">
    <property type="entry name" value="ANKYRIN REPEAT AND SOCS BOX CONTAINING 3"/>
    <property type="match status" value="1"/>
</dbReference>
<dbReference type="Pfam" id="PF12796">
    <property type="entry name" value="Ank_2"/>
    <property type="match status" value="1"/>
</dbReference>
<dbReference type="Gene3D" id="3.30.40.10">
    <property type="entry name" value="Zinc/RING finger domain, C3HC4 (zinc finger)"/>
    <property type="match status" value="2"/>
</dbReference>
<dbReference type="PROSITE" id="PS50088">
    <property type="entry name" value="ANK_REPEAT"/>
    <property type="match status" value="3"/>
</dbReference>
<dbReference type="SUPFAM" id="SSF57903">
    <property type="entry name" value="FYVE/PHD zinc finger"/>
    <property type="match status" value="1"/>
</dbReference>
<dbReference type="EMBL" id="JAEPRA010000002">
    <property type="protein sequence ID" value="KAG2188338.1"/>
    <property type="molecule type" value="Genomic_DNA"/>
</dbReference>
<evidence type="ECO:0000313" key="9">
    <source>
        <dbReference type="EMBL" id="KAG2188338.1"/>
    </source>
</evidence>
<evidence type="ECO:0000259" key="8">
    <source>
        <dbReference type="PROSITE" id="PS50178"/>
    </source>
</evidence>
<name>A0A8H7QAW3_9FUNG</name>
<organism evidence="9 10">
    <name type="scientific">Umbelopsis vinacea</name>
    <dbReference type="NCBI Taxonomy" id="44442"/>
    <lineage>
        <taxon>Eukaryota</taxon>
        <taxon>Fungi</taxon>
        <taxon>Fungi incertae sedis</taxon>
        <taxon>Mucoromycota</taxon>
        <taxon>Mucoromycotina</taxon>
        <taxon>Umbelopsidomycetes</taxon>
        <taxon>Umbelopsidales</taxon>
        <taxon>Umbelopsidaceae</taxon>
        <taxon>Umbelopsis</taxon>
    </lineage>
</organism>
<comment type="caution">
    <text evidence="9">The sequence shown here is derived from an EMBL/GenBank/DDBJ whole genome shotgun (WGS) entry which is preliminary data.</text>
</comment>
<accession>A0A8H7QAW3</accession>
<reference evidence="9" key="1">
    <citation type="submission" date="2020-12" db="EMBL/GenBank/DDBJ databases">
        <title>Metabolic potential, ecology and presence of endohyphal bacteria is reflected in genomic diversity of Mucoromycotina.</title>
        <authorList>
            <person name="Muszewska A."/>
            <person name="Okrasinska A."/>
            <person name="Steczkiewicz K."/>
            <person name="Drgas O."/>
            <person name="Orlowska M."/>
            <person name="Perlinska-Lenart U."/>
            <person name="Aleksandrzak-Piekarczyk T."/>
            <person name="Szatraj K."/>
            <person name="Zielenkiewicz U."/>
            <person name="Pilsyk S."/>
            <person name="Malc E."/>
            <person name="Mieczkowski P."/>
            <person name="Kruszewska J.S."/>
            <person name="Biernat P."/>
            <person name="Pawlowska J."/>
        </authorList>
    </citation>
    <scope>NUCLEOTIDE SEQUENCE</scope>
    <source>
        <strain evidence="9">WA0000051536</strain>
    </source>
</reference>
<feature type="repeat" description="ANK" evidence="4">
    <location>
        <begin position="204"/>
        <end position="236"/>
    </location>
</feature>
<dbReference type="GO" id="GO:0008270">
    <property type="term" value="F:zinc ion binding"/>
    <property type="evidence" value="ECO:0007669"/>
    <property type="project" value="UniProtKB-KW"/>
</dbReference>
<sequence>MSAVAAHGHQATAASSPSPNPTPEYITPPVPSDAHGWYGDAHQQGLRSALTNEPEHINVHDHENGNQITDMTLFTASMTGNLAVLQELLRTHDPNITQPSTGLSALHYASSRGYIKLVNYLLDNAGATVDLEDREGEACTALLKAAYNGHTDIVEALIEKHDADVSHQDKDGWSALHNACSSNQPSIASILLDHYADINIISKMGHTPLINAAAKGSINMVKFLLENDANPLMRNKFGETAYDAAAASAYPYVCELLEEAEKEWWTGRHRSTNGAIMDVSELTEDAEYEPLKFHVTIPIMLYENQRALSSFIGLTKPDFSASALLKHESPWTSYPGNEPTHKQFVQLPPLSYNPGGLNQSAWFWLSDWHVDQSHPLVDAITGWQYSKSFDTPDEQWLRHQPTSGTNWVRRRRWFRVMKKRVDVEGSLQPEIVENDYLMTAESIFGTTINENDTEDFSREWRIHIYNQAIRTLIDGVKDDQDTERRVRALQLMQTYIQNAELLGYTFEDVTEMPFNQETSTSVSPLNQAPFQHSLPSPTTLSPFMTTEGVIHTPLVAPTMSSVAETSQLEARYNLLENLERSYTPNNSQGRPHRRSRHNSQNTLTERVPSLSRASSYLSQSSTINRPTNTWEKDENATDCRRCGRYFSLLLRRHHCRMCGLVVCDRCSMNRALLTADQIVHDPSISSEQRGVVASMPQRLCDTCSIELHAPRSRPSISSVSIPPSLRRSMSAQSVMNECPVCGRRLSSIGSSKGDQERHVQDCLNAENPVVQRVKYVLYRLKDDSALIGQECTICFEDFIEGDTVARLNCLCSYHRHCIHDWFRRGKGCPVHSAD</sequence>
<evidence type="ECO:0000256" key="4">
    <source>
        <dbReference type="PROSITE-ProRule" id="PRU00023"/>
    </source>
</evidence>
<evidence type="ECO:0000313" key="10">
    <source>
        <dbReference type="Proteomes" id="UP000612746"/>
    </source>
</evidence>
<dbReference type="InterPro" id="IPR000306">
    <property type="entry name" value="Znf_FYVE"/>
</dbReference>
<dbReference type="PROSITE" id="PS50089">
    <property type="entry name" value="ZF_RING_2"/>
    <property type="match status" value="1"/>
</dbReference>
<evidence type="ECO:0000259" key="7">
    <source>
        <dbReference type="PROSITE" id="PS50089"/>
    </source>
</evidence>
<feature type="compositionally biased region" description="Low complexity" evidence="6">
    <location>
        <begin position="609"/>
        <end position="621"/>
    </location>
</feature>
<dbReference type="Pfam" id="PF13637">
    <property type="entry name" value="Ank_4"/>
    <property type="match status" value="1"/>
</dbReference>
<keyword evidence="1" id="KW-0479">Metal-binding</keyword>
<keyword evidence="4" id="KW-0040">ANK repeat</keyword>
<dbReference type="PROSITE" id="PS50297">
    <property type="entry name" value="ANK_REP_REGION"/>
    <property type="match status" value="3"/>
</dbReference>
<dbReference type="SUPFAM" id="SSF57850">
    <property type="entry name" value="RING/U-box"/>
    <property type="match status" value="1"/>
</dbReference>
<dbReference type="SUPFAM" id="SSF48403">
    <property type="entry name" value="Ankyrin repeat"/>
    <property type="match status" value="1"/>
</dbReference>
<protein>
    <submittedName>
        <fullName evidence="9">Uncharacterized protein</fullName>
    </submittedName>
</protein>
<dbReference type="PANTHER" id="PTHR24184">
    <property type="entry name" value="SI:CH211-189E2.2"/>
    <property type="match status" value="1"/>
</dbReference>
<evidence type="ECO:0000256" key="3">
    <source>
        <dbReference type="ARBA" id="ARBA00022833"/>
    </source>
</evidence>
<dbReference type="OrthoDB" id="660555at2759"/>
<dbReference type="CDD" id="cd16489">
    <property type="entry name" value="mRING-CH-C4HC2H_ZNRF"/>
    <property type="match status" value="1"/>
</dbReference>
<feature type="domain" description="RING-type" evidence="7">
    <location>
        <begin position="791"/>
        <end position="832"/>
    </location>
</feature>
<dbReference type="CDD" id="cd15737">
    <property type="entry name" value="FYVE2_Vac1p_like"/>
    <property type="match status" value="1"/>
</dbReference>
<dbReference type="Gene3D" id="1.25.40.20">
    <property type="entry name" value="Ankyrin repeat-containing domain"/>
    <property type="match status" value="2"/>
</dbReference>
<feature type="repeat" description="ANK" evidence="4">
    <location>
        <begin position="171"/>
        <end position="203"/>
    </location>
</feature>
<dbReference type="InterPro" id="IPR001841">
    <property type="entry name" value="Znf_RING"/>
</dbReference>
<dbReference type="Pfam" id="PF00023">
    <property type="entry name" value="Ank"/>
    <property type="match status" value="1"/>
</dbReference>
<proteinExistence type="predicted"/>
<feature type="region of interest" description="Disordered" evidence="6">
    <location>
        <begin position="581"/>
        <end position="631"/>
    </location>
</feature>
<dbReference type="InterPro" id="IPR036770">
    <property type="entry name" value="Ankyrin_rpt-contain_sf"/>
</dbReference>
<feature type="region of interest" description="Disordered" evidence="6">
    <location>
        <begin position="1"/>
        <end position="45"/>
    </location>
</feature>
<keyword evidence="3" id="KW-0862">Zinc</keyword>
<feature type="compositionally biased region" description="Low complexity" evidence="6">
    <location>
        <begin position="1"/>
        <end position="17"/>
    </location>
</feature>
<evidence type="ECO:0000256" key="2">
    <source>
        <dbReference type="ARBA" id="ARBA00022771"/>
    </source>
</evidence>
<dbReference type="InterPro" id="IPR002110">
    <property type="entry name" value="Ankyrin_rpt"/>
</dbReference>
<dbReference type="Pfam" id="PF13639">
    <property type="entry name" value="zf-RING_2"/>
    <property type="match status" value="1"/>
</dbReference>
<feature type="repeat" description="ANK" evidence="4">
    <location>
        <begin position="101"/>
        <end position="134"/>
    </location>
</feature>
<dbReference type="AlphaFoldDB" id="A0A8H7QAW3"/>
<evidence type="ECO:0000256" key="6">
    <source>
        <dbReference type="SAM" id="MobiDB-lite"/>
    </source>
</evidence>
<gene>
    <name evidence="9" type="ORF">INT44_001091</name>
</gene>
<dbReference type="Pfam" id="PF01363">
    <property type="entry name" value="FYVE"/>
    <property type="match status" value="1"/>
</dbReference>
<keyword evidence="2 5" id="KW-0863">Zinc-finger</keyword>